<dbReference type="RefSeq" id="WP_216348038.1">
    <property type="nucleotide sequence ID" value="NZ_JAHLEM010001103.1"/>
</dbReference>
<gene>
    <name evidence="1" type="ORF">KN815_47900</name>
</gene>
<dbReference type="Proteomes" id="UP000720508">
    <property type="component" value="Unassembled WGS sequence"/>
</dbReference>
<proteinExistence type="predicted"/>
<keyword evidence="2" id="KW-1185">Reference proteome</keyword>
<dbReference type="Pfam" id="PF13561">
    <property type="entry name" value="adh_short_C2"/>
    <property type="match status" value="1"/>
</dbReference>
<comment type="caution">
    <text evidence="1">The sequence shown here is derived from an EMBL/GenBank/DDBJ whole genome shotgun (WGS) entry which is preliminary data.</text>
</comment>
<feature type="non-terminal residue" evidence="1">
    <location>
        <position position="1"/>
    </location>
</feature>
<reference evidence="1 2" key="1">
    <citation type="submission" date="2021-06" db="EMBL/GenBank/DDBJ databases">
        <authorList>
            <person name="Pan X."/>
        </authorList>
    </citation>
    <scope>NUCLEOTIDE SEQUENCE [LARGE SCALE GENOMIC DNA]</scope>
    <source>
        <strain evidence="1 2">4503</strain>
    </source>
</reference>
<dbReference type="InterPro" id="IPR002347">
    <property type="entry name" value="SDR_fam"/>
</dbReference>
<organism evidence="1 2">
    <name type="scientific">Streptomyces niphimycinicus</name>
    <dbReference type="NCBI Taxonomy" id="2842201"/>
    <lineage>
        <taxon>Bacteria</taxon>
        <taxon>Bacillati</taxon>
        <taxon>Actinomycetota</taxon>
        <taxon>Actinomycetes</taxon>
        <taxon>Kitasatosporales</taxon>
        <taxon>Streptomycetaceae</taxon>
        <taxon>Streptomyces</taxon>
    </lineage>
</organism>
<name>A0ABS6CX70_9ACTN</name>
<protein>
    <submittedName>
        <fullName evidence="1">SDR family oxidoreductase</fullName>
    </submittedName>
</protein>
<sequence length="32" mass="3186">GEPEEIAGAVAWLLSPEASYTTGAVLRVAGGL</sequence>
<accession>A0ABS6CX70</accession>
<dbReference type="EMBL" id="JAHLEM010001103">
    <property type="protein sequence ID" value="MBU3871504.1"/>
    <property type="molecule type" value="Genomic_DNA"/>
</dbReference>
<evidence type="ECO:0000313" key="1">
    <source>
        <dbReference type="EMBL" id="MBU3871504.1"/>
    </source>
</evidence>
<evidence type="ECO:0000313" key="2">
    <source>
        <dbReference type="Proteomes" id="UP000720508"/>
    </source>
</evidence>